<reference evidence="2 3" key="1">
    <citation type="journal article" date="2016" name="Nat. Commun.">
        <title>Thousands of microbial genomes shed light on interconnected biogeochemical processes in an aquifer system.</title>
        <authorList>
            <person name="Anantharaman K."/>
            <person name="Brown C.T."/>
            <person name="Hug L.A."/>
            <person name="Sharon I."/>
            <person name="Castelle C.J."/>
            <person name="Probst A.J."/>
            <person name="Thomas B.C."/>
            <person name="Singh A."/>
            <person name="Wilkins M.J."/>
            <person name="Karaoz U."/>
            <person name="Brodie E.L."/>
            <person name="Williams K.H."/>
            <person name="Hubbard S.S."/>
            <person name="Banfield J.F."/>
        </authorList>
    </citation>
    <scope>NUCLEOTIDE SEQUENCE [LARGE SCALE GENOMIC DNA]</scope>
</reference>
<dbReference type="Proteomes" id="UP000177360">
    <property type="component" value="Unassembled WGS sequence"/>
</dbReference>
<comment type="caution">
    <text evidence="2">The sequence shown here is derived from an EMBL/GenBank/DDBJ whole genome shotgun (WGS) entry which is preliminary data.</text>
</comment>
<evidence type="ECO:0000313" key="2">
    <source>
        <dbReference type="EMBL" id="OGZ19404.1"/>
    </source>
</evidence>
<proteinExistence type="predicted"/>
<evidence type="ECO:0000256" key="1">
    <source>
        <dbReference type="SAM" id="MobiDB-lite"/>
    </source>
</evidence>
<accession>A0A1G2E0L7</accession>
<name>A0A1G2E0L7_9BACT</name>
<sequence>MFSPFTQKKQTKEQNRKRTKKTDLFLDRPSYEPQKTQPVNRSTLSLSINIWQIVNFAPITIIIKTK</sequence>
<feature type="region of interest" description="Disordered" evidence="1">
    <location>
        <begin position="1"/>
        <end position="38"/>
    </location>
</feature>
<organism evidence="2 3">
    <name type="scientific">Candidatus Nealsonbacteria bacterium RIFCSPHIGHO2_01_FULL_38_55</name>
    <dbReference type="NCBI Taxonomy" id="1801664"/>
    <lineage>
        <taxon>Bacteria</taxon>
        <taxon>Candidatus Nealsoniibacteriota</taxon>
    </lineage>
</organism>
<evidence type="ECO:0000313" key="3">
    <source>
        <dbReference type="Proteomes" id="UP000177360"/>
    </source>
</evidence>
<gene>
    <name evidence="2" type="ORF">A2626_02270</name>
</gene>
<dbReference type="AlphaFoldDB" id="A0A1G2E0L7"/>
<feature type="compositionally biased region" description="Basic and acidic residues" evidence="1">
    <location>
        <begin position="10"/>
        <end position="30"/>
    </location>
</feature>
<dbReference type="EMBL" id="MHLZ01000033">
    <property type="protein sequence ID" value="OGZ19404.1"/>
    <property type="molecule type" value="Genomic_DNA"/>
</dbReference>
<protein>
    <submittedName>
        <fullName evidence="2">Uncharacterized protein</fullName>
    </submittedName>
</protein>